<dbReference type="Proteomes" id="UP001227268">
    <property type="component" value="Unassembled WGS sequence"/>
</dbReference>
<evidence type="ECO:0000313" key="2">
    <source>
        <dbReference type="Proteomes" id="UP001227268"/>
    </source>
</evidence>
<evidence type="ECO:0000313" key="1">
    <source>
        <dbReference type="EMBL" id="KAJ9103758.1"/>
    </source>
</evidence>
<dbReference type="EMBL" id="JASBWT010000006">
    <property type="protein sequence ID" value="KAJ9103758.1"/>
    <property type="molecule type" value="Genomic_DNA"/>
</dbReference>
<organism evidence="1 2">
    <name type="scientific">Naganishia friedmannii</name>
    <dbReference type="NCBI Taxonomy" id="89922"/>
    <lineage>
        <taxon>Eukaryota</taxon>
        <taxon>Fungi</taxon>
        <taxon>Dikarya</taxon>
        <taxon>Basidiomycota</taxon>
        <taxon>Agaricomycotina</taxon>
        <taxon>Tremellomycetes</taxon>
        <taxon>Filobasidiales</taxon>
        <taxon>Filobasidiaceae</taxon>
        <taxon>Naganishia</taxon>
    </lineage>
</organism>
<proteinExistence type="predicted"/>
<name>A0ACC2VX77_9TREE</name>
<reference evidence="1" key="1">
    <citation type="submission" date="2023-04" db="EMBL/GenBank/DDBJ databases">
        <title>Draft Genome sequencing of Naganishia species isolated from polar environments using Oxford Nanopore Technology.</title>
        <authorList>
            <person name="Leo P."/>
            <person name="Venkateswaran K."/>
        </authorList>
    </citation>
    <scope>NUCLEOTIDE SEQUENCE</scope>
    <source>
        <strain evidence="1">MNA-CCFEE 5423</strain>
    </source>
</reference>
<accession>A0ACC2VX77</accession>
<protein>
    <submittedName>
        <fullName evidence="1">Uncharacterized protein</fullName>
    </submittedName>
</protein>
<comment type="caution">
    <text evidence="1">The sequence shown here is derived from an EMBL/GenBank/DDBJ whole genome shotgun (WGS) entry which is preliminary data.</text>
</comment>
<sequence>MQPEAESIPVAEQDPRFDADDDRASVNQGDEEDDYELGEGVHADDPDWAEKLLQEAMLVTPEAATTSNRVLVTMLDVVEWAKVESKHDVGKEMAKEGIYTRMRAYMTYRVDNGRKVQPVGEAEKIVHMNWNTLTQLRWDLVGLVTHKAAPAFTTEARREVIEELCVLSNHLKMKYGLHSQTSRAIPLGRPELLLMIKSCYDYPASWEVALQETTLFLMFWYTSVRPGSLLPTKTYKHHLTWKDIEVKPIYLNGVGADKGHLVLYGFSVNITIDTFKGYQYLQGMNLVYQARPVTQAKNILIDLDNTAMALALRRGLVEGYRNMESLRLDRPRIIRRTADGLKAPVFVAKMY</sequence>
<gene>
    <name evidence="1" type="ORF">QFC21_002220</name>
</gene>
<keyword evidence="2" id="KW-1185">Reference proteome</keyword>